<keyword evidence="2" id="KW-0413">Isomerase</keyword>
<gene>
    <name evidence="2" type="primary">surA_34</name>
    <name evidence="2" type="ORF">SDC9_178415</name>
</gene>
<reference evidence="2" key="1">
    <citation type="submission" date="2019-08" db="EMBL/GenBank/DDBJ databases">
        <authorList>
            <person name="Kucharzyk K."/>
            <person name="Murdoch R.W."/>
            <person name="Higgins S."/>
            <person name="Loffler F."/>
        </authorList>
    </citation>
    <scope>NUCLEOTIDE SEQUENCE</scope>
</reference>
<organism evidence="2">
    <name type="scientific">bioreactor metagenome</name>
    <dbReference type="NCBI Taxonomy" id="1076179"/>
    <lineage>
        <taxon>unclassified sequences</taxon>
        <taxon>metagenomes</taxon>
        <taxon>ecological metagenomes</taxon>
    </lineage>
</organism>
<dbReference type="InterPro" id="IPR000297">
    <property type="entry name" value="PPIase_PpiC"/>
</dbReference>
<dbReference type="AlphaFoldDB" id="A0A645H3P8"/>
<dbReference type="GO" id="GO:0003755">
    <property type="term" value="F:peptidyl-prolyl cis-trans isomerase activity"/>
    <property type="evidence" value="ECO:0007669"/>
    <property type="project" value="UniProtKB-EC"/>
</dbReference>
<dbReference type="Pfam" id="PF00639">
    <property type="entry name" value="Rotamase"/>
    <property type="match status" value="1"/>
</dbReference>
<accession>A0A645H3P8</accession>
<feature type="domain" description="PpiC" evidence="1">
    <location>
        <begin position="1"/>
        <end position="94"/>
    </location>
</feature>
<sequence length="139" mass="15544">MHLYALFLSSDRDDLAAITDKINGILAADSSQFRDLAGTYSDGPFRSRGGDLGWLERSQLRELFSDALKANPDAGSTIGPLTAPEGVYFIQAVEVKPAETATYEGSELDIRAKLELEQRKKVYDNYMKTLRDKAVIRYY</sequence>
<dbReference type="InterPro" id="IPR050245">
    <property type="entry name" value="PrsA_foldase"/>
</dbReference>
<proteinExistence type="predicted"/>
<dbReference type="Gene3D" id="3.10.50.40">
    <property type="match status" value="1"/>
</dbReference>
<evidence type="ECO:0000259" key="1">
    <source>
        <dbReference type="PROSITE" id="PS50198"/>
    </source>
</evidence>
<dbReference type="PROSITE" id="PS50198">
    <property type="entry name" value="PPIC_PPIASE_2"/>
    <property type="match status" value="1"/>
</dbReference>
<dbReference type="Gene3D" id="1.10.4030.10">
    <property type="entry name" value="Porin chaperone SurA, peptide-binding domain"/>
    <property type="match status" value="1"/>
</dbReference>
<dbReference type="EMBL" id="VSSQ01082252">
    <property type="protein sequence ID" value="MPN30944.1"/>
    <property type="molecule type" value="Genomic_DNA"/>
</dbReference>
<name>A0A645H3P8_9ZZZZ</name>
<evidence type="ECO:0000313" key="2">
    <source>
        <dbReference type="EMBL" id="MPN30944.1"/>
    </source>
</evidence>
<protein>
    <submittedName>
        <fullName evidence="2">Chaperone SurA</fullName>
        <ecNumber evidence="2">5.2.1.8</ecNumber>
    </submittedName>
</protein>
<comment type="caution">
    <text evidence="2">The sequence shown here is derived from an EMBL/GenBank/DDBJ whole genome shotgun (WGS) entry which is preliminary data.</text>
</comment>
<dbReference type="PANTHER" id="PTHR47245:SF2">
    <property type="entry name" value="PEPTIDYL-PROLYL CIS-TRANS ISOMERASE HP_0175-RELATED"/>
    <property type="match status" value="1"/>
</dbReference>
<dbReference type="InterPro" id="IPR046357">
    <property type="entry name" value="PPIase_dom_sf"/>
</dbReference>
<dbReference type="PANTHER" id="PTHR47245">
    <property type="entry name" value="PEPTIDYLPROLYL ISOMERASE"/>
    <property type="match status" value="1"/>
</dbReference>
<dbReference type="EC" id="5.2.1.8" evidence="2"/>
<dbReference type="SUPFAM" id="SSF54534">
    <property type="entry name" value="FKBP-like"/>
    <property type="match status" value="1"/>
</dbReference>